<dbReference type="InterPro" id="IPR003018">
    <property type="entry name" value="GAF"/>
</dbReference>
<dbReference type="SUPFAM" id="SSF55781">
    <property type="entry name" value="GAF domain-like"/>
    <property type="match status" value="1"/>
</dbReference>
<dbReference type="PANTHER" id="PTHR44757">
    <property type="entry name" value="DIGUANYLATE CYCLASE DGCP"/>
    <property type="match status" value="1"/>
</dbReference>
<dbReference type="InterPro" id="IPR000160">
    <property type="entry name" value="GGDEF_dom"/>
</dbReference>
<keyword evidence="7" id="KW-1185">Reference proteome</keyword>
<dbReference type="SMART" id="SM00065">
    <property type="entry name" value="GAF"/>
    <property type="match status" value="1"/>
</dbReference>
<evidence type="ECO:0000313" key="7">
    <source>
        <dbReference type="Proteomes" id="UP000580856"/>
    </source>
</evidence>
<dbReference type="SUPFAM" id="SSF141868">
    <property type="entry name" value="EAL domain-like"/>
    <property type="match status" value="1"/>
</dbReference>
<feature type="domain" description="PAC" evidence="3">
    <location>
        <begin position="556"/>
        <end position="608"/>
    </location>
</feature>
<dbReference type="InterPro" id="IPR013656">
    <property type="entry name" value="PAS_4"/>
</dbReference>
<dbReference type="InterPro" id="IPR035965">
    <property type="entry name" value="PAS-like_dom_sf"/>
</dbReference>
<proteinExistence type="predicted"/>
<evidence type="ECO:0000259" key="4">
    <source>
        <dbReference type="PROSITE" id="PS50883"/>
    </source>
</evidence>
<dbReference type="InterPro" id="IPR029016">
    <property type="entry name" value="GAF-like_dom_sf"/>
</dbReference>
<dbReference type="InterPro" id="IPR000014">
    <property type="entry name" value="PAS"/>
</dbReference>
<dbReference type="EMBL" id="JAATJA010000004">
    <property type="protein sequence ID" value="NJB69320.1"/>
    <property type="molecule type" value="Genomic_DNA"/>
</dbReference>
<dbReference type="Pfam" id="PF13185">
    <property type="entry name" value="GAF_2"/>
    <property type="match status" value="1"/>
</dbReference>
<dbReference type="SUPFAM" id="SSF55073">
    <property type="entry name" value="Nucleotide cyclase"/>
    <property type="match status" value="1"/>
</dbReference>
<evidence type="ECO:0000259" key="5">
    <source>
        <dbReference type="PROSITE" id="PS50887"/>
    </source>
</evidence>
<feature type="domain" description="PAS" evidence="2">
    <location>
        <begin position="339"/>
        <end position="405"/>
    </location>
</feature>
<evidence type="ECO:0000259" key="3">
    <source>
        <dbReference type="PROSITE" id="PS50113"/>
    </source>
</evidence>
<dbReference type="CDD" id="cd01948">
    <property type="entry name" value="EAL"/>
    <property type="match status" value="1"/>
</dbReference>
<keyword evidence="1" id="KW-0812">Transmembrane</keyword>
<evidence type="ECO:0000259" key="2">
    <source>
        <dbReference type="PROSITE" id="PS50112"/>
    </source>
</evidence>
<keyword evidence="1" id="KW-0472">Membrane</keyword>
<feature type="transmembrane region" description="Helical" evidence="1">
    <location>
        <begin position="307"/>
        <end position="327"/>
    </location>
</feature>
<dbReference type="SMART" id="SM00052">
    <property type="entry name" value="EAL"/>
    <property type="match status" value="1"/>
</dbReference>
<protein>
    <submittedName>
        <fullName evidence="6">Diguanylate cyclase (GGDEF)-like protein/PAS domain S-box-containing protein</fullName>
    </submittedName>
</protein>
<dbReference type="Pfam" id="PF08448">
    <property type="entry name" value="PAS_4"/>
    <property type="match status" value="1"/>
</dbReference>
<dbReference type="InterPro" id="IPR052155">
    <property type="entry name" value="Biofilm_reg_signaling"/>
</dbReference>
<feature type="domain" description="PAC" evidence="3">
    <location>
        <begin position="426"/>
        <end position="479"/>
    </location>
</feature>
<dbReference type="PROSITE" id="PS50112">
    <property type="entry name" value="PAS"/>
    <property type="match status" value="2"/>
</dbReference>
<dbReference type="NCBIfam" id="TIGR00229">
    <property type="entry name" value="sensory_box"/>
    <property type="match status" value="2"/>
</dbReference>
<feature type="transmembrane region" description="Helical" evidence="1">
    <location>
        <begin position="21"/>
        <end position="41"/>
    </location>
</feature>
<dbReference type="SUPFAM" id="SSF55785">
    <property type="entry name" value="PYP-like sensor domain (PAS domain)"/>
    <property type="match status" value="2"/>
</dbReference>
<dbReference type="PROSITE" id="PS50887">
    <property type="entry name" value="GGDEF"/>
    <property type="match status" value="1"/>
</dbReference>
<dbReference type="Gene3D" id="3.30.70.270">
    <property type="match status" value="1"/>
</dbReference>
<evidence type="ECO:0000313" key="6">
    <source>
        <dbReference type="EMBL" id="NJB69320.1"/>
    </source>
</evidence>
<dbReference type="Pfam" id="PF08447">
    <property type="entry name" value="PAS_3"/>
    <property type="match status" value="1"/>
</dbReference>
<dbReference type="Proteomes" id="UP000580856">
    <property type="component" value="Unassembled WGS sequence"/>
</dbReference>
<dbReference type="PROSITE" id="PS50883">
    <property type="entry name" value="EAL"/>
    <property type="match status" value="1"/>
</dbReference>
<evidence type="ECO:0000256" key="1">
    <source>
        <dbReference type="SAM" id="Phobius"/>
    </source>
</evidence>
<dbReference type="Pfam" id="PF00563">
    <property type="entry name" value="EAL"/>
    <property type="match status" value="1"/>
</dbReference>
<comment type="caution">
    <text evidence="6">The sequence shown here is derived from an EMBL/GenBank/DDBJ whole genome shotgun (WGS) entry which is preliminary data.</text>
</comment>
<dbReference type="SMART" id="SM00091">
    <property type="entry name" value="PAS"/>
    <property type="match status" value="2"/>
</dbReference>
<dbReference type="RefSeq" id="WP_167942401.1">
    <property type="nucleotide sequence ID" value="NZ_JAATJA010000004.1"/>
</dbReference>
<keyword evidence="1" id="KW-1133">Transmembrane helix</keyword>
<accession>A0A846QQQ9</accession>
<feature type="domain" description="GGDEF" evidence="5">
    <location>
        <begin position="801"/>
        <end position="934"/>
    </location>
</feature>
<dbReference type="CDD" id="cd00130">
    <property type="entry name" value="PAS"/>
    <property type="match status" value="2"/>
</dbReference>
<dbReference type="Pfam" id="PF00990">
    <property type="entry name" value="GGDEF"/>
    <property type="match status" value="1"/>
</dbReference>
<dbReference type="AlphaFoldDB" id="A0A846QQQ9"/>
<dbReference type="SMART" id="SM00267">
    <property type="entry name" value="GGDEF"/>
    <property type="match status" value="1"/>
</dbReference>
<dbReference type="SMART" id="SM00086">
    <property type="entry name" value="PAC"/>
    <property type="match status" value="2"/>
</dbReference>
<dbReference type="NCBIfam" id="TIGR00254">
    <property type="entry name" value="GGDEF"/>
    <property type="match status" value="1"/>
</dbReference>
<reference evidence="6 7" key="1">
    <citation type="submission" date="2020-03" db="EMBL/GenBank/DDBJ databases">
        <title>Genomic Encyclopedia of Type Strains, Phase IV (KMG-IV): sequencing the most valuable type-strain genomes for metagenomic binning, comparative biology and taxonomic classification.</title>
        <authorList>
            <person name="Goeker M."/>
        </authorList>
    </citation>
    <scope>NUCLEOTIDE SEQUENCE [LARGE SCALE GENOMIC DNA]</scope>
    <source>
        <strain evidence="6 7">DSM 24233</strain>
    </source>
</reference>
<dbReference type="Gene3D" id="3.20.20.450">
    <property type="entry name" value="EAL domain"/>
    <property type="match status" value="1"/>
</dbReference>
<dbReference type="Gene3D" id="3.30.450.40">
    <property type="match status" value="1"/>
</dbReference>
<dbReference type="InterPro" id="IPR043128">
    <property type="entry name" value="Rev_trsase/Diguanyl_cyclase"/>
</dbReference>
<organism evidence="6 7">
    <name type="scientific">Desulfobaculum xiamenense</name>
    <dbReference type="NCBI Taxonomy" id="995050"/>
    <lineage>
        <taxon>Bacteria</taxon>
        <taxon>Pseudomonadati</taxon>
        <taxon>Thermodesulfobacteriota</taxon>
        <taxon>Desulfovibrionia</taxon>
        <taxon>Desulfovibrionales</taxon>
        <taxon>Desulfovibrionaceae</taxon>
        <taxon>Desulfobaculum</taxon>
    </lineage>
</organism>
<dbReference type="Gene3D" id="3.30.450.20">
    <property type="entry name" value="PAS domain"/>
    <property type="match status" value="2"/>
</dbReference>
<name>A0A846QQQ9_9BACT</name>
<dbReference type="InterPro" id="IPR035919">
    <property type="entry name" value="EAL_sf"/>
</dbReference>
<dbReference type="InterPro" id="IPR001633">
    <property type="entry name" value="EAL_dom"/>
</dbReference>
<dbReference type="InterPro" id="IPR000700">
    <property type="entry name" value="PAS-assoc_C"/>
</dbReference>
<dbReference type="InterPro" id="IPR013655">
    <property type="entry name" value="PAS_fold_3"/>
</dbReference>
<feature type="domain" description="PAS" evidence="2">
    <location>
        <begin position="480"/>
        <end position="552"/>
    </location>
</feature>
<dbReference type="InterPro" id="IPR029787">
    <property type="entry name" value="Nucleotide_cyclase"/>
</dbReference>
<feature type="domain" description="EAL" evidence="4">
    <location>
        <begin position="943"/>
        <end position="1199"/>
    </location>
</feature>
<sequence>MRHRDSTLRQILLGRGFRRRIAYAAIIAILCAGLACALVYANILATRSQRAAYTTQLSQQAATIRETIASRLGTIATATQVFASDLLPRFEKGRMPETGARANLARLSMIFPAIRAVSYTRLHDGALLLHAAEGFDTPALRSLVGAEAAHLPADTRLSPGTRLGDTMVMALTVPVRADSELTGILCCVIDCSRLAFETSPLNDPKQHRFCTVIDGQGTIIDCFIDALCGTNLMEPTSAMPPHIRELTRRVVKIPNGSDVFDLPKGVSHHSPARLLAWDSLALGGQRIVVACTAPESIAAIPLTRQRVLYAGIGAMLLTALAILVIIGTARRTRHFRRAAYRRMLEVIDVVPDPTFAVDTRGTVIAWNPAMAALTGIPSEEILGRGEGEHARLFHGERRPMLVDLIGHGPREVERLYDTVERVGDVVQVETFVPSLRNGRGAHVAGTASLLRDDDGAVIGAIETVRDVTRLKRAERRLRASEERYALAVAGANDCIWDLNLRTDSLYVSTRWADILGIPPSQAPTGLDDWHARLHPADSPAVTEAFESVIRGEMTHFDIEYRMRHQDGSYRWVLTRGAGLKDIDGTVCRITGALTDITERKHEEAISSILLAISGAVHASRDLNELYATVHSILLRHIDATNFYIATVDRHRACLDFPYFRDEREGTSAESIPLDEADSPGLTMEIIRNGCPRFLDRAGIDAIGGIGPQAQQWLGTPLVIADTVMGAMAVQHYADPHHYTRRDLDLLVSVSAQVAMAIERKMNEEELSHQARHDALTGLANRALFTERLEQAIARARRRENYRFAVLMLDLDDFKLVNDCHGHQTGDALLLHLAGTLPRMLRATDTMARLGGDEFAVLIEEFNQPREVVRIIRRLQEATGEPVALSGEEVLPSTSIGVVINGRDYADTQSIMRDADIAMYQAKQRGKGRFRVFSSSMRAQATQQLDLRNSLSRAVRNGEFTLVYQPIFRAWDQALVGFEALLRWRHPLRGFVSPAEFIPVAEETALILPIGRFALEEACAAMARWRAAHPCCRDLTMGVNLSARQTVQTNLTNIVRRTLGKTALPPSCLKLEITETAVMEAPTVSQANLRKLRGLGVSLAIDDFGIGHSSLAYISNLPVQTVKIDHTFTSRLGRDVETREVIRAIITLAHSVGLNVVAEGVEDESQLAMLRGLGCEYIQGFLLGRPMPEDDITALLRSLDDAIAHDA</sequence>
<dbReference type="InterPro" id="IPR001610">
    <property type="entry name" value="PAC"/>
</dbReference>
<gene>
    <name evidence="6" type="ORF">GGQ74_003017</name>
</gene>
<dbReference type="CDD" id="cd01949">
    <property type="entry name" value="GGDEF"/>
    <property type="match status" value="1"/>
</dbReference>
<dbReference type="PANTHER" id="PTHR44757:SF2">
    <property type="entry name" value="BIOFILM ARCHITECTURE MAINTENANCE PROTEIN MBAA"/>
    <property type="match status" value="1"/>
</dbReference>
<dbReference type="PROSITE" id="PS50113">
    <property type="entry name" value="PAC"/>
    <property type="match status" value="2"/>
</dbReference>